<feature type="region of interest" description="Disordered" evidence="1">
    <location>
        <begin position="676"/>
        <end position="747"/>
    </location>
</feature>
<feature type="region of interest" description="Disordered" evidence="1">
    <location>
        <begin position="52"/>
        <end position="236"/>
    </location>
</feature>
<feature type="region of interest" description="Disordered" evidence="1">
    <location>
        <begin position="349"/>
        <end position="392"/>
    </location>
</feature>
<keyword evidence="4" id="KW-1185">Reference proteome</keyword>
<feature type="region of interest" description="Disordered" evidence="1">
    <location>
        <begin position="272"/>
        <end position="310"/>
    </location>
</feature>
<reference evidence="3" key="1">
    <citation type="submission" date="2023-08" db="EMBL/GenBank/DDBJ databases">
        <authorList>
            <person name="Audoor S."/>
            <person name="Bilcke G."/>
        </authorList>
    </citation>
    <scope>NUCLEOTIDE SEQUENCE</scope>
</reference>
<comment type="caution">
    <text evidence="3">The sequence shown here is derived from an EMBL/GenBank/DDBJ whole genome shotgun (WGS) entry which is preliminary data.</text>
</comment>
<dbReference type="NCBIfam" id="TIGR02167">
    <property type="entry name" value="Liste_lipo_26"/>
    <property type="match status" value="5"/>
</dbReference>
<feature type="transmembrane region" description="Helical" evidence="2">
    <location>
        <begin position="327"/>
        <end position="345"/>
    </location>
</feature>
<evidence type="ECO:0008006" key="5">
    <source>
        <dbReference type="Google" id="ProtNLM"/>
    </source>
</evidence>
<feature type="compositionally biased region" description="Polar residues" evidence="1">
    <location>
        <begin position="383"/>
        <end position="392"/>
    </location>
</feature>
<dbReference type="InterPro" id="IPR011889">
    <property type="entry name" value="Liste_lipo_26"/>
</dbReference>
<evidence type="ECO:0000313" key="4">
    <source>
        <dbReference type="Proteomes" id="UP001295423"/>
    </source>
</evidence>
<feature type="compositionally biased region" description="Polar residues" evidence="1">
    <location>
        <begin position="676"/>
        <end position="696"/>
    </location>
</feature>
<evidence type="ECO:0000256" key="2">
    <source>
        <dbReference type="SAM" id="Phobius"/>
    </source>
</evidence>
<evidence type="ECO:0000256" key="1">
    <source>
        <dbReference type="SAM" id="MobiDB-lite"/>
    </source>
</evidence>
<feature type="compositionally biased region" description="Polar residues" evidence="1">
    <location>
        <begin position="644"/>
        <end position="657"/>
    </location>
</feature>
<sequence length="1043" mass="113991">MLGWKMTGKRKIPDEYEYLSLIFRQKFEEFGFQKSSVLLILFDRDCSIMDSEERVTKGSRKSRSSGSRSSRRSSSNNTTTTPRKSTSPKRNEPRRTKKSKEELVAKETARSGRESFVAGAKLASTETPTIEGHHSGHSKHRTSKRRGQQDRLVKADAAAKAKSILERSSQPISGPMPGAHADSRGTQVDTDRATKNSASKAKDLMVNGLVPGAHETEKKTRKGRFTGPLGATDERRVERRARLEAEKGDHQNVDGLVTADAVESTDADQALEMKEDASGVDKKPKKDKSTDAGSFMMESSENNEARNDSSKARNWERFKQKKGAQTFCCLLFIFVVAIAAVGAWLGTSTTSSISKGPSQLEGDGITGTNVTDLKADTVPPAQDSETITSSPSGFSNSIIDFEPPSAEDCAAVASRATIQGQEAMPVQRYKLELDATPFLPMDLSVSADIIEEKFRELLALALTGCNRVVRNLRRLRYLEGSFVYAIGNVALDASGVEGTQCVDDSNLRCHRVNVALDIVVKDDSVNVVDVIGEVSTFLGDGVLAEKLELAGLYDTITVTNLGYIDSATPPNSNDVAPSVGPTPTPTPTLASPTQLRTSDPSASLVFDSTVEPTNPPTFVANPLTTPNPAPVPTPQQPTPSPTTFLNSQSSFRPTQIPQQMTSTTPTFVILTLTPEPSQMPSSGPSLFPSTVPSTVPSAIPTKIPTKAPTKAPTKFPSKSPTKLPSPNPSEAPTEVPSTSPSVEPSNPVMPCFQSNSDLSTAVAYLRAWKSGSGFSFFDPLFRARTRWEEIEAFYGPIENWCFSPDVTSMKELFRDSGSFNRDISNWDVSSVTDLSFMFRSATLFNQDISSWDVSSAITMEDMFSQAKAFNQDLSSWDVSSVKTMWGMFNHAYSFNQDLSSWDVSSVTIMRYMFRRATSFDQDLSSWDVSSVVNMYDMFYEAESFNQDLSSWDVSSVKEMNGMFLRASSFNQDLSSWDVSSATRINKMFYYASSFNQNLCLWGSRIPGNANVASMFSGATSCQSQSNPNLSANPPGPFCHVCNY</sequence>
<dbReference type="Pfam" id="PF03382">
    <property type="entry name" value="DUF285"/>
    <property type="match status" value="2"/>
</dbReference>
<dbReference type="InterPro" id="IPR005046">
    <property type="entry name" value="DUF285"/>
</dbReference>
<feature type="compositionally biased region" description="Basic and acidic residues" evidence="1">
    <location>
        <begin position="147"/>
        <end position="165"/>
    </location>
</feature>
<feature type="compositionally biased region" description="Low complexity" evidence="1">
    <location>
        <begin position="64"/>
        <end position="85"/>
    </location>
</feature>
<accession>A0AAD2CGG6</accession>
<proteinExistence type="predicted"/>
<keyword evidence="2" id="KW-0472">Membrane</keyword>
<evidence type="ECO:0000313" key="3">
    <source>
        <dbReference type="EMBL" id="CAJ1933201.1"/>
    </source>
</evidence>
<feature type="compositionally biased region" description="Polar residues" evidence="1">
    <location>
        <begin position="589"/>
        <end position="601"/>
    </location>
</feature>
<name>A0AAD2CGG6_9STRA</name>
<feature type="compositionally biased region" description="Low complexity" evidence="1">
    <location>
        <begin position="730"/>
        <end position="747"/>
    </location>
</feature>
<keyword evidence="2" id="KW-1133">Transmembrane helix</keyword>
<dbReference type="SUPFAM" id="SSF141571">
    <property type="entry name" value="Pentapeptide repeat-like"/>
    <property type="match status" value="1"/>
</dbReference>
<feature type="compositionally biased region" description="Basic and acidic residues" evidence="1">
    <location>
        <begin position="89"/>
        <end position="113"/>
    </location>
</feature>
<dbReference type="Proteomes" id="UP001295423">
    <property type="component" value="Unassembled WGS sequence"/>
</dbReference>
<feature type="compositionally biased region" description="Pro residues" evidence="1">
    <location>
        <begin position="625"/>
        <end position="640"/>
    </location>
</feature>
<dbReference type="AlphaFoldDB" id="A0AAD2CGG6"/>
<feature type="compositionally biased region" description="Basic and acidic residues" evidence="1">
    <location>
        <begin position="272"/>
        <end position="290"/>
    </location>
</feature>
<organism evidence="3 4">
    <name type="scientific">Cylindrotheca closterium</name>
    <dbReference type="NCBI Taxonomy" id="2856"/>
    <lineage>
        <taxon>Eukaryota</taxon>
        <taxon>Sar</taxon>
        <taxon>Stramenopiles</taxon>
        <taxon>Ochrophyta</taxon>
        <taxon>Bacillariophyta</taxon>
        <taxon>Bacillariophyceae</taxon>
        <taxon>Bacillariophycidae</taxon>
        <taxon>Bacillariales</taxon>
        <taxon>Bacillariaceae</taxon>
        <taxon>Cylindrotheca</taxon>
    </lineage>
</organism>
<keyword evidence="2" id="KW-0812">Transmembrane</keyword>
<feature type="compositionally biased region" description="Basic residues" evidence="1">
    <location>
        <begin position="135"/>
        <end position="146"/>
    </location>
</feature>
<protein>
    <recommendedName>
        <fullName evidence="5">BspA family leucine-rich repeat surface protein</fullName>
    </recommendedName>
</protein>
<feature type="region of interest" description="Disordered" evidence="1">
    <location>
        <begin position="569"/>
        <end position="657"/>
    </location>
</feature>
<gene>
    <name evidence="3" type="ORF">CYCCA115_LOCUS3207</name>
</gene>
<dbReference type="EMBL" id="CAKOGP040000247">
    <property type="protein sequence ID" value="CAJ1933201.1"/>
    <property type="molecule type" value="Genomic_DNA"/>
</dbReference>